<dbReference type="AlphaFoldDB" id="A0A068SXE0"/>
<name>A0A068SXE0_NEOGA</name>
<organism evidence="2 3">
    <name type="scientific">Neorhizobium galegae bv. orientalis str. HAMBI 540</name>
    <dbReference type="NCBI Taxonomy" id="1028800"/>
    <lineage>
        <taxon>Bacteria</taxon>
        <taxon>Pseudomonadati</taxon>
        <taxon>Pseudomonadota</taxon>
        <taxon>Alphaproteobacteria</taxon>
        <taxon>Hyphomicrobiales</taxon>
        <taxon>Rhizobiaceae</taxon>
        <taxon>Rhizobium/Agrobacterium group</taxon>
        <taxon>Neorhizobium</taxon>
    </lineage>
</organism>
<dbReference type="Pfam" id="PF20172">
    <property type="entry name" value="DUF6538"/>
    <property type="match status" value="1"/>
</dbReference>
<keyword evidence="2" id="KW-0614">Plasmid</keyword>
<protein>
    <recommendedName>
        <fullName evidence="1">DUF6538 domain-containing protein</fullName>
    </recommendedName>
</protein>
<dbReference type="HOGENOM" id="CLU_1413859_0_0_5"/>
<sequence>MVAKGSSTPHFVKRIPSDIREVLVGRKLVISVGEEVVEFAVTQSTQSIRFSLRTSDPTVAKVRLAEAISYLEQYFEALRSHRPVELSHRQLHALAGDFYRAWSQGPDGMKSLTVVPSTGEVIEGPWADDDELLAAVSQQLADKAEQGGTEYRRRTYGPVVDRILAQRNVPSVTPSCRERLIDTFSALNASRR</sequence>
<geneLocation type="plasmid" evidence="3">
    <name>II</name>
</geneLocation>
<dbReference type="InterPro" id="IPR046668">
    <property type="entry name" value="DUF6538"/>
</dbReference>
<dbReference type="EMBL" id="HG938354">
    <property type="protein sequence ID" value="CDN50907.1"/>
    <property type="molecule type" value="Genomic_DNA"/>
</dbReference>
<evidence type="ECO:0000313" key="2">
    <source>
        <dbReference type="EMBL" id="CDN50907.1"/>
    </source>
</evidence>
<accession>A0A068SXE0</accession>
<dbReference type="Proteomes" id="UP000028181">
    <property type="component" value="Plasmid pHAMBI540a"/>
</dbReference>
<reference evidence="3" key="1">
    <citation type="journal article" date="2014" name="BMC Genomics">
        <title>Genome sequencing of two Neorhizobium galegae strains reveals a noeT gene responsible for the unusual acetylation of the nodulation factors.</title>
        <authorList>
            <person name="Osterman J."/>
            <person name="Marsh J."/>
            <person name="Laine P.K."/>
            <person name="Zeng Z."/>
            <person name="Alatalo E."/>
            <person name="Sullivan J.T."/>
            <person name="Young J.P."/>
            <person name="Thomas-Oates J."/>
            <person name="Paulin L."/>
            <person name="Lindstrom K."/>
        </authorList>
    </citation>
    <scope>NUCLEOTIDE SEQUENCE [LARGE SCALE GENOMIC DNA]</scope>
    <source>
        <strain evidence="3">HAMBI 540</strain>
    </source>
</reference>
<gene>
    <name evidence="2" type="ORF">RG540_PA02290</name>
</gene>
<evidence type="ECO:0000313" key="3">
    <source>
        <dbReference type="Proteomes" id="UP000028181"/>
    </source>
</evidence>
<keyword evidence="3" id="KW-1185">Reference proteome</keyword>
<dbReference type="KEGG" id="ngg:RG540_PA02290"/>
<proteinExistence type="predicted"/>
<feature type="domain" description="DUF6538" evidence="1">
    <location>
        <begin position="46"/>
        <end position="79"/>
    </location>
</feature>
<dbReference type="eggNOG" id="COG0582">
    <property type="taxonomic scope" value="Bacteria"/>
</dbReference>
<evidence type="ECO:0000259" key="1">
    <source>
        <dbReference type="Pfam" id="PF20172"/>
    </source>
</evidence>